<organism evidence="2 3">
    <name type="scientific">Haemophilus influenzae (strain NTHi 3655)</name>
    <dbReference type="NCBI Taxonomy" id="375177"/>
    <lineage>
        <taxon>Bacteria</taxon>
        <taxon>Pseudomonadati</taxon>
        <taxon>Pseudomonadota</taxon>
        <taxon>Gammaproteobacteria</taxon>
        <taxon>Pasteurellales</taxon>
        <taxon>Pasteurellaceae</taxon>
        <taxon>Haemophilus</taxon>
    </lineage>
</organism>
<accession>A0A0H3PCM7</accession>
<sequence length="116" mass="12696">MLRLNLRFLSFLLCISQSVGLQAAPSIPTFLTENGLTYCTHASGFSFNPQTADAGTSMNVVTEQIYNKLFDIKNHSATLTPMLAQSYSISADGKEILLNLRHGIKISPNPLVYSNT</sequence>
<reference evidence="2 3" key="1">
    <citation type="journal article" date="2007" name="Genome Biol.">
        <title>Characterization and modeling of the Haemophilus influenzae core and supragenomes based on the complete genomic sequences of Rd and 12 clinical nontypeable strains.</title>
        <authorList>
            <person name="Hogg J.S."/>
            <person name="Hu F.Z."/>
            <person name="Janto B."/>
            <person name="Boissy R."/>
            <person name="Hayes J."/>
            <person name="Keefe R."/>
            <person name="Post J.C."/>
            <person name="Ehrlich G.D."/>
        </authorList>
    </citation>
    <scope>NUCLEOTIDE SEQUENCE [LARGE SCALE GENOMIC DNA]</scope>
    <source>
        <strain evidence="3">NTHi 3655</strain>
    </source>
</reference>
<evidence type="ECO:0000313" key="2">
    <source>
        <dbReference type="EMBL" id="EDJ92845.1"/>
    </source>
</evidence>
<feature type="signal peptide" evidence="1">
    <location>
        <begin position="1"/>
        <end position="23"/>
    </location>
</feature>
<dbReference type="Gene3D" id="3.90.76.10">
    <property type="entry name" value="Dipeptide-binding Protein, Domain 1"/>
    <property type="match status" value="1"/>
</dbReference>
<comment type="caution">
    <text evidence="2">The sequence shown here is derived from an EMBL/GenBank/DDBJ whole genome shotgun (WGS) entry which is preliminary data.</text>
</comment>
<keyword evidence="1" id="KW-0732">Signal</keyword>
<dbReference type="Proteomes" id="UP000003185">
    <property type="component" value="Unassembled WGS sequence"/>
</dbReference>
<proteinExistence type="predicted"/>
<dbReference type="AlphaFoldDB" id="A0A0H3PCM7"/>
<evidence type="ECO:0000313" key="3">
    <source>
        <dbReference type="Proteomes" id="UP000003185"/>
    </source>
</evidence>
<feature type="chain" id="PRO_5002616948" evidence="1">
    <location>
        <begin position="24"/>
        <end position="116"/>
    </location>
</feature>
<protein>
    <submittedName>
        <fullName evidence="2">ABC-type transport system, periplasmic component, involved in antimicrobial peptide resistance</fullName>
    </submittedName>
</protein>
<evidence type="ECO:0000256" key="1">
    <source>
        <dbReference type="SAM" id="SignalP"/>
    </source>
</evidence>
<dbReference type="SUPFAM" id="SSF53850">
    <property type="entry name" value="Periplasmic binding protein-like II"/>
    <property type="match status" value="1"/>
</dbReference>
<dbReference type="EMBL" id="AAZF01000004">
    <property type="protein sequence ID" value="EDJ92845.1"/>
    <property type="molecule type" value="Genomic_DNA"/>
</dbReference>
<name>A0A0H3PCM7_HAEI3</name>
<gene>
    <name evidence="2" type="ORF">CGSHi3655_05744</name>
</gene>